<protein>
    <submittedName>
        <fullName evidence="1">XRE family transcriptional regulator</fullName>
    </submittedName>
</protein>
<proteinExistence type="predicted"/>
<dbReference type="CDD" id="cd00093">
    <property type="entry name" value="HTH_XRE"/>
    <property type="match status" value="1"/>
</dbReference>
<organism evidence="1 2">
    <name type="scientific">Tychonema bourrellyi FEM_GT703</name>
    <dbReference type="NCBI Taxonomy" id="2040638"/>
    <lineage>
        <taxon>Bacteria</taxon>
        <taxon>Bacillati</taxon>
        <taxon>Cyanobacteriota</taxon>
        <taxon>Cyanophyceae</taxon>
        <taxon>Oscillatoriophycideae</taxon>
        <taxon>Oscillatoriales</taxon>
        <taxon>Microcoleaceae</taxon>
        <taxon>Tychonema</taxon>
    </lineage>
</organism>
<dbReference type="RefSeq" id="WP_096832039.1">
    <property type="nucleotide sequence ID" value="NZ_NXIB02000228.1"/>
</dbReference>
<keyword evidence="2" id="KW-1185">Reference proteome</keyword>
<gene>
    <name evidence="1" type="ORF">CP500_022460</name>
</gene>
<comment type="caution">
    <text evidence="1">The sequence shown here is derived from an EMBL/GenBank/DDBJ whole genome shotgun (WGS) entry which is preliminary data.</text>
</comment>
<dbReference type="GO" id="GO:0003677">
    <property type="term" value="F:DNA binding"/>
    <property type="evidence" value="ECO:0007669"/>
    <property type="project" value="InterPro"/>
</dbReference>
<dbReference type="InterPro" id="IPR010982">
    <property type="entry name" value="Lambda_DNA-bd_dom_sf"/>
</dbReference>
<dbReference type="AlphaFoldDB" id="A0A2G4EUP2"/>
<sequence>MLIYEAFHNTLKRYDISGKALARVAGVSESLVSQFRHGKKGVTDEMLDNLLEAMQKIAPGARKHFCSLVAGELVCGAGVENAIKEISAEEIPELLMAIARCWKSVDHPSIYATSALMEFHR</sequence>
<dbReference type="Proteomes" id="UP000226442">
    <property type="component" value="Unassembled WGS sequence"/>
</dbReference>
<evidence type="ECO:0000313" key="1">
    <source>
        <dbReference type="EMBL" id="PHX53259.1"/>
    </source>
</evidence>
<dbReference type="OrthoDB" id="488023at2"/>
<name>A0A2G4EUP2_9CYAN</name>
<dbReference type="SUPFAM" id="SSF47413">
    <property type="entry name" value="lambda repressor-like DNA-binding domains"/>
    <property type="match status" value="1"/>
</dbReference>
<dbReference type="InterPro" id="IPR001387">
    <property type="entry name" value="Cro/C1-type_HTH"/>
</dbReference>
<evidence type="ECO:0000313" key="2">
    <source>
        <dbReference type="Proteomes" id="UP000226442"/>
    </source>
</evidence>
<dbReference type="EMBL" id="NXIB02000228">
    <property type="protein sequence ID" value="PHX53259.1"/>
    <property type="molecule type" value="Genomic_DNA"/>
</dbReference>
<reference evidence="1" key="1">
    <citation type="submission" date="2017-10" db="EMBL/GenBank/DDBJ databases">
        <title>Draft genome sequence of the planktic cyanobacteria Tychonema bourrellyi isolated from alpine lentic freshwater.</title>
        <authorList>
            <person name="Tett A."/>
            <person name="Armanini F."/>
            <person name="Asnicar F."/>
            <person name="Boscaini A."/>
            <person name="Pasolli E."/>
            <person name="Zolfo M."/>
            <person name="Donati C."/>
            <person name="Salmaso N."/>
            <person name="Segata N."/>
        </authorList>
    </citation>
    <scope>NUCLEOTIDE SEQUENCE</scope>
    <source>
        <strain evidence="1">FEM_GT703</strain>
    </source>
</reference>
<dbReference type="Gene3D" id="1.10.260.40">
    <property type="entry name" value="lambda repressor-like DNA-binding domains"/>
    <property type="match status" value="1"/>
</dbReference>
<accession>A0A2G4EUP2</accession>